<dbReference type="AlphaFoldDB" id="A0A3M8PBV7"/>
<gene>
    <name evidence="1" type="ORF">EEX84_01755</name>
</gene>
<dbReference type="Proteomes" id="UP000275473">
    <property type="component" value="Unassembled WGS sequence"/>
</dbReference>
<reference evidence="1 2" key="1">
    <citation type="journal article" date="2018" name="Int. J. Syst. Evol. Microbiol.">
        <title>Planococcus salinus sp. nov., a moderately halophilic bacterium isolated from a saline-alkali soil.</title>
        <authorList>
            <person name="Gan L."/>
        </authorList>
    </citation>
    <scope>NUCLEOTIDE SEQUENCE [LARGE SCALE GENOMIC DNA]</scope>
    <source>
        <strain evidence="1 2">LCB217</strain>
    </source>
</reference>
<organism evidence="1 2">
    <name type="scientific">Planococcus salinus</name>
    <dbReference type="NCBI Taxonomy" id="1848460"/>
    <lineage>
        <taxon>Bacteria</taxon>
        <taxon>Bacillati</taxon>
        <taxon>Bacillota</taxon>
        <taxon>Bacilli</taxon>
        <taxon>Bacillales</taxon>
        <taxon>Caryophanaceae</taxon>
        <taxon>Planococcus</taxon>
    </lineage>
</organism>
<accession>A0A3M8PBV7</accession>
<evidence type="ECO:0000313" key="2">
    <source>
        <dbReference type="Proteomes" id="UP000275473"/>
    </source>
</evidence>
<comment type="caution">
    <text evidence="1">The sequence shown here is derived from an EMBL/GenBank/DDBJ whole genome shotgun (WGS) entry which is preliminary data.</text>
</comment>
<name>A0A3M8PBV7_9BACL</name>
<evidence type="ECO:0000313" key="1">
    <source>
        <dbReference type="EMBL" id="RNF41102.1"/>
    </source>
</evidence>
<sequence length="62" mass="6753">MAYDPENLAAGAGQRKAQAPVQSRQALEDLRVMAFFAMACKFEATRGARRRSLDNKKSAGGH</sequence>
<protein>
    <submittedName>
        <fullName evidence="1">Uncharacterized protein</fullName>
    </submittedName>
</protein>
<dbReference type="EMBL" id="RIAX01000001">
    <property type="protein sequence ID" value="RNF41102.1"/>
    <property type="molecule type" value="Genomic_DNA"/>
</dbReference>
<proteinExistence type="predicted"/>
<keyword evidence="2" id="KW-1185">Reference proteome</keyword>